<dbReference type="InterPro" id="IPR017871">
    <property type="entry name" value="ABC_transporter-like_CS"/>
</dbReference>
<dbReference type="OrthoDB" id="7757085at2"/>
<organism evidence="13 14">
    <name type="scientific">Puniceibacterium antarcticum</name>
    <dbReference type="NCBI Taxonomy" id="1206336"/>
    <lineage>
        <taxon>Bacteria</taxon>
        <taxon>Pseudomonadati</taxon>
        <taxon>Pseudomonadota</taxon>
        <taxon>Alphaproteobacteria</taxon>
        <taxon>Rhodobacterales</taxon>
        <taxon>Paracoccaceae</taxon>
        <taxon>Puniceibacterium</taxon>
    </lineage>
</organism>
<evidence type="ECO:0000256" key="3">
    <source>
        <dbReference type="ARBA" id="ARBA00022475"/>
    </source>
</evidence>
<keyword evidence="2" id="KW-0813">Transport</keyword>
<evidence type="ECO:0000256" key="4">
    <source>
        <dbReference type="ARBA" id="ARBA00022597"/>
    </source>
</evidence>
<evidence type="ECO:0000313" key="13">
    <source>
        <dbReference type="EMBL" id="PIL17885.1"/>
    </source>
</evidence>
<evidence type="ECO:0000256" key="7">
    <source>
        <dbReference type="ARBA" id="ARBA00022741"/>
    </source>
</evidence>
<dbReference type="CDD" id="cd06579">
    <property type="entry name" value="TM_PBP1_transp_AraH_like"/>
    <property type="match status" value="1"/>
</dbReference>
<feature type="transmembrane region" description="Helical" evidence="11">
    <location>
        <begin position="734"/>
        <end position="759"/>
    </location>
</feature>
<evidence type="ECO:0000256" key="8">
    <source>
        <dbReference type="ARBA" id="ARBA00022840"/>
    </source>
</evidence>
<evidence type="ECO:0000256" key="11">
    <source>
        <dbReference type="SAM" id="Phobius"/>
    </source>
</evidence>
<name>A0A2G8R8J9_9RHOB</name>
<feature type="domain" description="ABC transporter" evidence="12">
    <location>
        <begin position="269"/>
        <end position="505"/>
    </location>
</feature>
<dbReference type="PANTHER" id="PTHR43790">
    <property type="entry name" value="CARBOHYDRATE TRANSPORT ATP-BINDING PROTEIN MG119-RELATED"/>
    <property type="match status" value="1"/>
</dbReference>
<dbReference type="PANTHER" id="PTHR43790:SF9">
    <property type="entry name" value="GALACTOFURANOSE TRANSPORTER ATP-BINDING PROTEIN YTFR"/>
    <property type="match status" value="1"/>
</dbReference>
<evidence type="ECO:0000256" key="5">
    <source>
        <dbReference type="ARBA" id="ARBA00022692"/>
    </source>
</evidence>
<comment type="subcellular location">
    <subcellularLocation>
        <location evidence="1">Cell membrane</location>
        <topology evidence="1">Multi-pass membrane protein</topology>
    </subcellularLocation>
</comment>
<dbReference type="GO" id="GO:0022857">
    <property type="term" value="F:transmembrane transporter activity"/>
    <property type="evidence" value="ECO:0007669"/>
    <property type="project" value="InterPro"/>
</dbReference>
<dbReference type="Gene3D" id="3.40.50.300">
    <property type="entry name" value="P-loop containing nucleotide triphosphate hydrolases"/>
    <property type="match status" value="2"/>
</dbReference>
<dbReference type="CDD" id="cd03216">
    <property type="entry name" value="ABC_Carb_Monos_I"/>
    <property type="match status" value="1"/>
</dbReference>
<keyword evidence="7" id="KW-0547">Nucleotide-binding</keyword>
<dbReference type="Proteomes" id="UP000231259">
    <property type="component" value="Unassembled WGS sequence"/>
</dbReference>
<dbReference type="InterPro" id="IPR050107">
    <property type="entry name" value="ABC_carbohydrate_import_ATPase"/>
</dbReference>
<comment type="caution">
    <text evidence="13">The sequence shown here is derived from an EMBL/GenBank/DDBJ whole genome shotgun (WGS) entry which is preliminary data.</text>
</comment>
<feature type="transmembrane region" description="Helical" evidence="11">
    <location>
        <begin position="818"/>
        <end position="835"/>
    </location>
</feature>
<feature type="transmembrane region" description="Helical" evidence="11">
    <location>
        <begin position="557"/>
        <end position="577"/>
    </location>
</feature>
<dbReference type="InterPro" id="IPR003593">
    <property type="entry name" value="AAA+_ATPase"/>
</dbReference>
<proteinExistence type="predicted"/>
<dbReference type="InterPro" id="IPR003439">
    <property type="entry name" value="ABC_transporter-like_ATP-bd"/>
</dbReference>
<gene>
    <name evidence="13" type="ORF">P775_22520</name>
</gene>
<dbReference type="Pfam" id="PF02653">
    <property type="entry name" value="BPD_transp_2"/>
    <property type="match status" value="1"/>
</dbReference>
<evidence type="ECO:0000313" key="14">
    <source>
        <dbReference type="Proteomes" id="UP000231259"/>
    </source>
</evidence>
<keyword evidence="9 11" id="KW-1133">Transmembrane helix</keyword>
<evidence type="ECO:0000259" key="12">
    <source>
        <dbReference type="PROSITE" id="PS50893"/>
    </source>
</evidence>
<evidence type="ECO:0000256" key="9">
    <source>
        <dbReference type="ARBA" id="ARBA00022989"/>
    </source>
</evidence>
<dbReference type="GO" id="GO:0005524">
    <property type="term" value="F:ATP binding"/>
    <property type="evidence" value="ECO:0007669"/>
    <property type="project" value="UniProtKB-KW"/>
</dbReference>
<dbReference type="EMBL" id="AWWI01000147">
    <property type="protein sequence ID" value="PIL17885.1"/>
    <property type="molecule type" value="Genomic_DNA"/>
</dbReference>
<dbReference type="GO" id="GO:0016887">
    <property type="term" value="F:ATP hydrolysis activity"/>
    <property type="evidence" value="ECO:0007669"/>
    <property type="project" value="InterPro"/>
</dbReference>
<feature type="transmembrane region" description="Helical" evidence="11">
    <location>
        <begin position="614"/>
        <end position="634"/>
    </location>
</feature>
<keyword evidence="10 11" id="KW-0472">Membrane</keyword>
<dbReference type="AlphaFoldDB" id="A0A2G8R8J9"/>
<keyword evidence="5 11" id="KW-0812">Transmembrane</keyword>
<evidence type="ECO:0000256" key="2">
    <source>
        <dbReference type="ARBA" id="ARBA00022448"/>
    </source>
</evidence>
<feature type="domain" description="ABC transporter" evidence="12">
    <location>
        <begin position="24"/>
        <end position="256"/>
    </location>
</feature>
<feature type="transmembrane region" description="Helical" evidence="11">
    <location>
        <begin position="641"/>
        <end position="664"/>
    </location>
</feature>
<dbReference type="CDD" id="cd03215">
    <property type="entry name" value="ABC_Carb_Monos_II"/>
    <property type="match status" value="1"/>
</dbReference>
<accession>A0A2G8R8J9</accession>
<dbReference type="InterPro" id="IPR027417">
    <property type="entry name" value="P-loop_NTPase"/>
</dbReference>
<evidence type="ECO:0000256" key="6">
    <source>
        <dbReference type="ARBA" id="ARBA00022737"/>
    </source>
</evidence>
<dbReference type="GO" id="GO:0005886">
    <property type="term" value="C:plasma membrane"/>
    <property type="evidence" value="ECO:0007669"/>
    <property type="project" value="UniProtKB-SubCell"/>
</dbReference>
<keyword evidence="6" id="KW-0677">Repeat</keyword>
<feature type="transmembrane region" description="Helical" evidence="11">
    <location>
        <begin position="790"/>
        <end position="812"/>
    </location>
</feature>
<feature type="transmembrane region" description="Helical" evidence="11">
    <location>
        <begin position="684"/>
        <end position="705"/>
    </location>
</feature>
<dbReference type="InterPro" id="IPR001851">
    <property type="entry name" value="ABC_transp_permease"/>
</dbReference>
<protein>
    <recommendedName>
        <fullName evidence="12">ABC transporter domain-containing protein</fullName>
    </recommendedName>
</protein>
<dbReference type="SMART" id="SM00382">
    <property type="entry name" value="AAA"/>
    <property type="match status" value="2"/>
</dbReference>
<keyword evidence="8" id="KW-0067">ATP-binding</keyword>
<dbReference type="Pfam" id="PF00005">
    <property type="entry name" value="ABC_tran"/>
    <property type="match status" value="2"/>
</dbReference>
<evidence type="ECO:0000256" key="10">
    <source>
        <dbReference type="ARBA" id="ARBA00023136"/>
    </source>
</evidence>
<keyword evidence="4" id="KW-0762">Sugar transport</keyword>
<feature type="transmembrane region" description="Helical" evidence="11">
    <location>
        <begin position="765"/>
        <end position="783"/>
    </location>
</feature>
<evidence type="ECO:0000256" key="1">
    <source>
        <dbReference type="ARBA" id="ARBA00004651"/>
    </source>
</evidence>
<feature type="transmembrane region" description="Helical" evidence="11">
    <location>
        <begin position="534"/>
        <end position="551"/>
    </location>
</feature>
<dbReference type="SUPFAM" id="SSF52540">
    <property type="entry name" value="P-loop containing nucleoside triphosphate hydrolases"/>
    <property type="match status" value="2"/>
</dbReference>
<keyword evidence="14" id="KW-1185">Reference proteome</keyword>
<reference evidence="13 14" key="1">
    <citation type="submission" date="2013-09" db="EMBL/GenBank/DDBJ databases">
        <title>Genome sequencing of Phaeobacter antarcticus sp. nov. SM1211.</title>
        <authorList>
            <person name="Zhang X.-Y."/>
            <person name="Liu C."/>
            <person name="Chen X.-L."/>
            <person name="Xie B.-B."/>
            <person name="Qin Q.-L."/>
            <person name="Rong J.-C."/>
            <person name="Zhang Y.-Z."/>
        </authorList>
    </citation>
    <scope>NUCLEOTIDE SEQUENCE [LARGE SCALE GENOMIC DNA]</scope>
    <source>
        <strain evidence="13 14">SM1211</strain>
    </source>
</reference>
<keyword evidence="3" id="KW-1003">Cell membrane</keyword>
<sequence length="843" mass="88483">MTVMEEMPRTDTRPRPVAAPAPALRLSGVSKYFASVAALVDVSVDIFPGEVHAVLGENGAGKSTLMNIISGVLQPNTGTIHVAGEAVSPMTPAKSTALGVSIAYQHPAVLNDLTVLENLRVALPGHIFASGNTSDIARAMLDAVGLRVPLKARAADLTVPQSHLLEIAKALAVQPRILIMDEPTAALDQDATEMLFARIRALAAQGTAVIYITHRMAELRQIADRVTVLRDGRMRGTALAQDVTDQDLLDMIVGRSLVSAFPPKATAAAPAVNFAVSGLTGQNFTDVSFDVGRGQIIGIAGVDGNGQAELMRALAGLLPFEGQVLVDDAPQTADSLSRTAAYMPADRHGEGLATDLTVRENATFTALDRFAIGGVLSRHRELSEVNDIFGQLAVKTPGLDAKVLSLSGGNQQKIVMARALLSQPGYIVADQPTQGVDVGARFEIYRILREVSASGTPVIINSSDAAELEGLCDKVVVMSRGRVTQVLVGAAITEERIVGAAVQAEAHAPQVGAPTRKVEKARGGWRHLVQSDNATAIPLAAVIVLLGFYVYGQNANYLSFFNISNILLLATALGFIAMGQTIALLMGGIDLSVGPLAGFLVVVGSFFINDGQSGAVIAMGFFAMFACAAVVGSINGSLMRFANFTPIAATLAMYIGLQGMSFVLRDGPGGYINFTIMDWLTWKLGPIPVAFIVLIGFALLGEVLLRRARGGWHLRAVGSEEGAARRLGVRVDRVFIMGYIAVSLLTACGAIMLMAQIGVGDPAQGITYTLSSITAVVLGGTSLRGGRGTFIGTILGAVLLTEVLNAVSFLGLSQAYQYFFQGALIVVAALIYATARSRAEAPT</sequence>
<dbReference type="PROSITE" id="PS50893">
    <property type="entry name" value="ABC_TRANSPORTER_2"/>
    <property type="match status" value="2"/>
</dbReference>
<dbReference type="PROSITE" id="PS00211">
    <property type="entry name" value="ABC_TRANSPORTER_1"/>
    <property type="match status" value="1"/>
</dbReference>